<gene>
    <name evidence="3" type="primary">sufS</name>
    <name evidence="3" type="ORF">Pla52n_59600</name>
</gene>
<sequence>MCRFFLPDRPIETQKSWFGRLFSSPTSLRTPSLSLDPGAGLIDISPANLAELLQTNPWKWWRQQMPIVRQWAYLDHAAVGPLPGPTADAIRHFAMQAECLGDTVWPQWSRKLDLLRSSFADLISAEPSEICLVPNTTTGINIVAEGWPWQPGDSVVLPEGEFPSNLFPWQNQASRGVELRIIPRRDGRVEVADLLDHVDDSTRMIAVSWVGYASGYRVDLHELVQQAHRRGVLVFLDAIQGLGMYPLDCRQTPVDFLAADGHKWMLGPEGIGVAMIRQEHLNTLRCGNVGWNSVQASFNYAQPELKLRNSATRFEAGSSNMLGASALSASVDLIGAVNQAHGPQAIEKRLVELATQFHHQLSDLGIDSRMPSDPQHRSGIVTFEVPWAEPNAVRNAALEKNCVVSCRDGGVRASIHAYNDASDLQRLIDVVASLKP</sequence>
<keyword evidence="4" id="KW-1185">Reference proteome</keyword>
<proteinExistence type="predicted"/>
<dbReference type="InterPro" id="IPR015421">
    <property type="entry name" value="PyrdxlP-dep_Trfase_major"/>
</dbReference>
<feature type="domain" description="Aminotransferase class V" evidence="2">
    <location>
        <begin position="73"/>
        <end position="427"/>
    </location>
</feature>
<organism evidence="3 4">
    <name type="scientific">Stieleria varia</name>
    <dbReference type="NCBI Taxonomy" id="2528005"/>
    <lineage>
        <taxon>Bacteria</taxon>
        <taxon>Pseudomonadati</taxon>
        <taxon>Planctomycetota</taxon>
        <taxon>Planctomycetia</taxon>
        <taxon>Pirellulales</taxon>
        <taxon>Pirellulaceae</taxon>
        <taxon>Stieleria</taxon>
    </lineage>
</organism>
<dbReference type="PANTHER" id="PTHR43586:SF15">
    <property type="entry name" value="BLR3095 PROTEIN"/>
    <property type="match status" value="1"/>
</dbReference>
<protein>
    <submittedName>
        <fullName evidence="3">Cysteine desulfurase</fullName>
        <ecNumber evidence="3">2.8.1.7</ecNumber>
    </submittedName>
</protein>
<dbReference type="Gene3D" id="3.90.1150.10">
    <property type="entry name" value="Aspartate Aminotransferase, domain 1"/>
    <property type="match status" value="1"/>
</dbReference>
<dbReference type="EC" id="2.8.1.7" evidence="3"/>
<accession>A0A5C6A1T9</accession>
<dbReference type="PANTHER" id="PTHR43586">
    <property type="entry name" value="CYSTEINE DESULFURASE"/>
    <property type="match status" value="1"/>
</dbReference>
<evidence type="ECO:0000313" key="3">
    <source>
        <dbReference type="EMBL" id="TWT93300.1"/>
    </source>
</evidence>
<dbReference type="InterPro" id="IPR000192">
    <property type="entry name" value="Aminotrans_V_dom"/>
</dbReference>
<dbReference type="AlphaFoldDB" id="A0A5C6A1T9"/>
<evidence type="ECO:0000313" key="4">
    <source>
        <dbReference type="Proteomes" id="UP000320176"/>
    </source>
</evidence>
<dbReference type="EMBL" id="SJPN01000009">
    <property type="protein sequence ID" value="TWT93300.1"/>
    <property type="molecule type" value="Genomic_DNA"/>
</dbReference>
<dbReference type="Pfam" id="PF00266">
    <property type="entry name" value="Aminotran_5"/>
    <property type="match status" value="1"/>
</dbReference>
<keyword evidence="1" id="KW-0663">Pyridoxal phosphate</keyword>
<dbReference type="InterPro" id="IPR015424">
    <property type="entry name" value="PyrdxlP-dep_Trfase"/>
</dbReference>
<dbReference type="InterPro" id="IPR015422">
    <property type="entry name" value="PyrdxlP-dep_Trfase_small"/>
</dbReference>
<name>A0A5C6A1T9_9BACT</name>
<evidence type="ECO:0000256" key="1">
    <source>
        <dbReference type="ARBA" id="ARBA00022898"/>
    </source>
</evidence>
<dbReference type="Gene3D" id="3.40.640.10">
    <property type="entry name" value="Type I PLP-dependent aspartate aminotransferase-like (Major domain)"/>
    <property type="match status" value="1"/>
</dbReference>
<dbReference type="Proteomes" id="UP000320176">
    <property type="component" value="Unassembled WGS sequence"/>
</dbReference>
<dbReference type="SUPFAM" id="SSF53383">
    <property type="entry name" value="PLP-dependent transferases"/>
    <property type="match status" value="1"/>
</dbReference>
<keyword evidence="3" id="KW-0808">Transferase</keyword>
<evidence type="ECO:0000259" key="2">
    <source>
        <dbReference type="Pfam" id="PF00266"/>
    </source>
</evidence>
<reference evidence="3 4" key="1">
    <citation type="submission" date="2019-02" db="EMBL/GenBank/DDBJ databases">
        <title>Deep-cultivation of Planctomycetes and their phenomic and genomic characterization uncovers novel biology.</title>
        <authorList>
            <person name="Wiegand S."/>
            <person name="Jogler M."/>
            <person name="Boedeker C."/>
            <person name="Pinto D."/>
            <person name="Vollmers J."/>
            <person name="Rivas-Marin E."/>
            <person name="Kohn T."/>
            <person name="Peeters S.H."/>
            <person name="Heuer A."/>
            <person name="Rast P."/>
            <person name="Oberbeckmann S."/>
            <person name="Bunk B."/>
            <person name="Jeske O."/>
            <person name="Meyerdierks A."/>
            <person name="Storesund J.E."/>
            <person name="Kallscheuer N."/>
            <person name="Luecker S."/>
            <person name="Lage O.M."/>
            <person name="Pohl T."/>
            <person name="Merkel B.J."/>
            <person name="Hornburger P."/>
            <person name="Mueller R.-W."/>
            <person name="Bruemmer F."/>
            <person name="Labrenz M."/>
            <person name="Spormann A.M."/>
            <person name="Op Den Camp H."/>
            <person name="Overmann J."/>
            <person name="Amann R."/>
            <person name="Jetten M.S.M."/>
            <person name="Mascher T."/>
            <person name="Medema M.H."/>
            <person name="Devos D.P."/>
            <person name="Kaster A.-K."/>
            <person name="Ovreas L."/>
            <person name="Rohde M."/>
            <person name="Galperin M.Y."/>
            <person name="Jogler C."/>
        </authorList>
    </citation>
    <scope>NUCLEOTIDE SEQUENCE [LARGE SCALE GENOMIC DNA]</scope>
    <source>
        <strain evidence="3 4">Pla52n</strain>
    </source>
</reference>
<dbReference type="GO" id="GO:0031071">
    <property type="term" value="F:cysteine desulfurase activity"/>
    <property type="evidence" value="ECO:0007669"/>
    <property type="project" value="UniProtKB-EC"/>
</dbReference>
<comment type="caution">
    <text evidence="3">The sequence shown here is derived from an EMBL/GenBank/DDBJ whole genome shotgun (WGS) entry which is preliminary data.</text>
</comment>